<protein>
    <submittedName>
        <fullName evidence="1">Uncharacterized protein</fullName>
    </submittedName>
</protein>
<comment type="caution">
    <text evidence="1">The sequence shown here is derived from an EMBL/GenBank/DDBJ whole genome shotgun (WGS) entry which is preliminary data.</text>
</comment>
<name>X1BUL4_9ZZZZ</name>
<organism evidence="1">
    <name type="scientific">marine sediment metagenome</name>
    <dbReference type="NCBI Taxonomy" id="412755"/>
    <lineage>
        <taxon>unclassified sequences</taxon>
        <taxon>metagenomes</taxon>
        <taxon>ecological metagenomes</taxon>
    </lineage>
</organism>
<gene>
    <name evidence="1" type="ORF">S01H4_35009</name>
</gene>
<dbReference type="EMBL" id="BART01018562">
    <property type="protein sequence ID" value="GAG75841.1"/>
    <property type="molecule type" value="Genomic_DNA"/>
</dbReference>
<accession>X1BUL4</accession>
<proteinExistence type="predicted"/>
<evidence type="ECO:0000313" key="1">
    <source>
        <dbReference type="EMBL" id="GAG75841.1"/>
    </source>
</evidence>
<dbReference type="AlphaFoldDB" id="X1BUL4"/>
<sequence length="146" mass="16524">VNLLIQAEDIRQTTLANLPAIDEYFIQALENEMNAAEKAKDTDRLEKMKQIVTAIEEAAKSMNAPSELLEKLIDADDDARKKLFEEHAEEITPAFVESLTSLLVRLEGPDNVDLADRVRTVYREAVRFSMQASMKKEPEKGESKED</sequence>
<reference evidence="1" key="1">
    <citation type="journal article" date="2014" name="Front. Microbiol.">
        <title>High frequency of phylogenetically diverse reductive dehalogenase-homologous genes in deep subseafloor sedimentary metagenomes.</title>
        <authorList>
            <person name="Kawai M."/>
            <person name="Futagami T."/>
            <person name="Toyoda A."/>
            <person name="Takaki Y."/>
            <person name="Nishi S."/>
            <person name="Hori S."/>
            <person name="Arai W."/>
            <person name="Tsubouchi T."/>
            <person name="Morono Y."/>
            <person name="Uchiyama I."/>
            <person name="Ito T."/>
            <person name="Fujiyama A."/>
            <person name="Inagaki F."/>
            <person name="Takami H."/>
        </authorList>
    </citation>
    <scope>NUCLEOTIDE SEQUENCE</scope>
    <source>
        <strain evidence="1">Expedition CK06-06</strain>
    </source>
</reference>
<feature type="non-terminal residue" evidence="1">
    <location>
        <position position="1"/>
    </location>
</feature>